<name>A0A9N9A4N0_9GLOM</name>
<dbReference type="OrthoDB" id="2307022at2759"/>
<sequence length="95" mass="11179">MERCWHDDPSQRPNIDQLLKEIKKTRRFGSKWIENDIDENEKNASLDSNRHNHNTLTLRQEIHPEAIYTSRFISYATTVHSDDLFASANNTKNLP</sequence>
<proteinExistence type="predicted"/>
<accession>A0A9N9A4N0</accession>
<organism evidence="1 2">
    <name type="scientific">Ambispora gerdemannii</name>
    <dbReference type="NCBI Taxonomy" id="144530"/>
    <lineage>
        <taxon>Eukaryota</taxon>
        <taxon>Fungi</taxon>
        <taxon>Fungi incertae sedis</taxon>
        <taxon>Mucoromycota</taxon>
        <taxon>Glomeromycotina</taxon>
        <taxon>Glomeromycetes</taxon>
        <taxon>Archaeosporales</taxon>
        <taxon>Ambisporaceae</taxon>
        <taxon>Ambispora</taxon>
    </lineage>
</organism>
<gene>
    <name evidence="1" type="ORF">AGERDE_LOCUS5016</name>
</gene>
<comment type="caution">
    <text evidence="1">The sequence shown here is derived from an EMBL/GenBank/DDBJ whole genome shotgun (WGS) entry which is preliminary data.</text>
</comment>
<dbReference type="Gene3D" id="1.10.510.10">
    <property type="entry name" value="Transferase(Phosphotransferase) domain 1"/>
    <property type="match status" value="1"/>
</dbReference>
<keyword evidence="2" id="KW-1185">Reference proteome</keyword>
<protein>
    <submittedName>
        <fullName evidence="1">3107_t:CDS:1</fullName>
    </submittedName>
</protein>
<dbReference type="Proteomes" id="UP000789831">
    <property type="component" value="Unassembled WGS sequence"/>
</dbReference>
<evidence type="ECO:0000313" key="2">
    <source>
        <dbReference type="Proteomes" id="UP000789831"/>
    </source>
</evidence>
<evidence type="ECO:0000313" key="1">
    <source>
        <dbReference type="EMBL" id="CAG8516608.1"/>
    </source>
</evidence>
<reference evidence="1" key="1">
    <citation type="submission" date="2021-06" db="EMBL/GenBank/DDBJ databases">
        <authorList>
            <person name="Kallberg Y."/>
            <person name="Tangrot J."/>
            <person name="Rosling A."/>
        </authorList>
    </citation>
    <scope>NUCLEOTIDE SEQUENCE</scope>
    <source>
        <strain evidence="1">MT106</strain>
    </source>
</reference>
<dbReference type="AlphaFoldDB" id="A0A9N9A4N0"/>
<dbReference type="EMBL" id="CAJVPL010000634">
    <property type="protein sequence ID" value="CAG8516608.1"/>
    <property type="molecule type" value="Genomic_DNA"/>
</dbReference>